<dbReference type="InterPro" id="IPR024171">
    <property type="entry name" value="SRK-like_kinase"/>
</dbReference>
<evidence type="ECO:0000256" key="17">
    <source>
        <dbReference type="ARBA" id="ARBA00047899"/>
    </source>
</evidence>
<feature type="transmembrane region" description="Helical" evidence="21">
    <location>
        <begin position="392"/>
        <end position="414"/>
    </location>
</feature>
<comment type="catalytic activity">
    <reaction evidence="18 19">
        <text>L-seryl-[protein] + ATP = O-phospho-L-seryl-[protein] + ADP + H(+)</text>
        <dbReference type="Rhea" id="RHEA:17989"/>
        <dbReference type="Rhea" id="RHEA-COMP:9863"/>
        <dbReference type="Rhea" id="RHEA-COMP:11604"/>
        <dbReference type="ChEBI" id="CHEBI:15378"/>
        <dbReference type="ChEBI" id="CHEBI:29999"/>
        <dbReference type="ChEBI" id="CHEBI:30616"/>
        <dbReference type="ChEBI" id="CHEBI:83421"/>
        <dbReference type="ChEBI" id="CHEBI:456216"/>
        <dbReference type="EC" id="2.7.11.1"/>
    </reaction>
</comment>
<dbReference type="PANTHER" id="PTHR27002:SF944">
    <property type="entry name" value="G-TYPE LECTIN S-RECEPTOR-LIKE SERINE_THREONINE-PROTEIN KINASE CES101"/>
    <property type="match status" value="1"/>
</dbReference>
<evidence type="ECO:0000313" key="27">
    <source>
        <dbReference type="Proteomes" id="UP000237105"/>
    </source>
</evidence>
<comment type="catalytic activity">
    <reaction evidence="17 19">
        <text>L-threonyl-[protein] + ATP = O-phospho-L-threonyl-[protein] + ADP + H(+)</text>
        <dbReference type="Rhea" id="RHEA:46608"/>
        <dbReference type="Rhea" id="RHEA-COMP:11060"/>
        <dbReference type="Rhea" id="RHEA-COMP:11605"/>
        <dbReference type="ChEBI" id="CHEBI:15378"/>
        <dbReference type="ChEBI" id="CHEBI:30013"/>
        <dbReference type="ChEBI" id="CHEBI:30616"/>
        <dbReference type="ChEBI" id="CHEBI:61977"/>
        <dbReference type="ChEBI" id="CHEBI:456216"/>
        <dbReference type="EC" id="2.7.11.1"/>
    </reaction>
</comment>
<dbReference type="Gene3D" id="1.10.510.10">
    <property type="entry name" value="Transferase(Phosphotransferase) domain 1"/>
    <property type="match status" value="1"/>
</dbReference>
<dbReference type="InterPro" id="IPR001245">
    <property type="entry name" value="Ser-Thr/Tyr_kinase_cat_dom"/>
</dbReference>
<dbReference type="AlphaFoldDB" id="A0A2P5DYT0"/>
<keyword evidence="7 22" id="KW-0732">Signal</keyword>
<dbReference type="Gene3D" id="3.30.200.20">
    <property type="entry name" value="Phosphorylase Kinase, domain 1"/>
    <property type="match status" value="1"/>
</dbReference>
<evidence type="ECO:0000256" key="4">
    <source>
        <dbReference type="ARBA" id="ARBA00022553"/>
    </source>
</evidence>
<dbReference type="SMART" id="SM00220">
    <property type="entry name" value="S_TKc"/>
    <property type="match status" value="1"/>
</dbReference>
<comment type="caution">
    <text evidence="26">The sequence shown here is derived from an EMBL/GenBank/DDBJ whole genome shotgun (WGS) entry which is preliminary data.</text>
</comment>
<dbReference type="SUPFAM" id="SSF51110">
    <property type="entry name" value="alpha-D-mannose-specific plant lectins"/>
    <property type="match status" value="1"/>
</dbReference>
<evidence type="ECO:0000256" key="9">
    <source>
        <dbReference type="ARBA" id="ARBA00022741"/>
    </source>
</evidence>
<dbReference type="GO" id="GO:0030246">
    <property type="term" value="F:carbohydrate binding"/>
    <property type="evidence" value="ECO:0007669"/>
    <property type="project" value="UniProtKB-KW"/>
</dbReference>
<dbReference type="GO" id="GO:0106310">
    <property type="term" value="F:protein serine kinase activity"/>
    <property type="evidence" value="ECO:0007669"/>
    <property type="project" value="RHEA"/>
</dbReference>
<dbReference type="STRING" id="3476.A0A2P5DYT0"/>
<dbReference type="InterPro" id="IPR000719">
    <property type="entry name" value="Prot_kinase_dom"/>
</dbReference>
<keyword evidence="16" id="KW-0325">Glycoprotein</keyword>
<dbReference type="Gene3D" id="2.90.10.10">
    <property type="entry name" value="Bulb-type lectin domain"/>
    <property type="match status" value="1"/>
</dbReference>
<evidence type="ECO:0000256" key="16">
    <source>
        <dbReference type="ARBA" id="ARBA00023180"/>
    </source>
</evidence>
<dbReference type="CDD" id="cd01098">
    <property type="entry name" value="PAN_AP_plant"/>
    <property type="match status" value="1"/>
</dbReference>
<keyword evidence="8" id="KW-0430">Lectin</keyword>
<evidence type="ECO:0000256" key="6">
    <source>
        <dbReference type="ARBA" id="ARBA00022692"/>
    </source>
</evidence>
<feature type="region of interest" description="Disordered" evidence="20">
    <location>
        <begin position="766"/>
        <end position="793"/>
    </location>
</feature>
<evidence type="ECO:0000259" key="25">
    <source>
        <dbReference type="PROSITE" id="PS50948"/>
    </source>
</evidence>
<evidence type="ECO:0000256" key="11">
    <source>
        <dbReference type="ARBA" id="ARBA00022840"/>
    </source>
</evidence>
<keyword evidence="9 19" id="KW-0547">Nucleotide-binding</keyword>
<keyword evidence="14" id="KW-1015">Disulfide bond</keyword>
<dbReference type="PROSITE" id="PS50948">
    <property type="entry name" value="PAN"/>
    <property type="match status" value="1"/>
</dbReference>
<dbReference type="InterPro" id="IPR001480">
    <property type="entry name" value="Bulb-type_lectin_dom"/>
</dbReference>
<keyword evidence="15" id="KW-0675">Receptor</keyword>
<dbReference type="FunFam" id="3.30.200.20:FF:000195">
    <property type="entry name" value="G-type lectin S-receptor-like serine/threonine-protein kinase"/>
    <property type="match status" value="1"/>
</dbReference>
<evidence type="ECO:0000256" key="5">
    <source>
        <dbReference type="ARBA" id="ARBA00022679"/>
    </source>
</evidence>
<comment type="similarity">
    <text evidence="19">Belongs to the protein kinase superfamily. Ser/Thr protein kinase family.</text>
</comment>
<feature type="domain" description="Bulb-type lectin" evidence="24">
    <location>
        <begin position="26"/>
        <end position="148"/>
    </location>
</feature>
<reference evidence="27" key="1">
    <citation type="submission" date="2016-06" db="EMBL/GenBank/DDBJ databases">
        <title>Parallel loss of symbiosis genes in relatives of nitrogen-fixing non-legume Parasponia.</title>
        <authorList>
            <person name="Van Velzen R."/>
            <person name="Holmer R."/>
            <person name="Bu F."/>
            <person name="Rutten L."/>
            <person name="Van Zeijl A."/>
            <person name="Liu W."/>
            <person name="Santuari L."/>
            <person name="Cao Q."/>
            <person name="Sharma T."/>
            <person name="Shen D."/>
            <person name="Roswanjaya Y."/>
            <person name="Wardhani T."/>
            <person name="Kalhor M.S."/>
            <person name="Jansen J."/>
            <person name="Van den Hoogen J."/>
            <person name="Gungor B."/>
            <person name="Hartog M."/>
            <person name="Hontelez J."/>
            <person name="Verver J."/>
            <person name="Yang W.-C."/>
            <person name="Schijlen E."/>
            <person name="Repin R."/>
            <person name="Schilthuizen M."/>
            <person name="Schranz E."/>
            <person name="Heidstra R."/>
            <person name="Miyata K."/>
            <person name="Fedorova E."/>
            <person name="Kohlen W."/>
            <person name="Bisseling T."/>
            <person name="Smit S."/>
            <person name="Geurts R."/>
        </authorList>
    </citation>
    <scope>NUCLEOTIDE SEQUENCE [LARGE SCALE GENOMIC DNA]</scope>
    <source>
        <strain evidence="27">cv. WU1-14</strain>
    </source>
</reference>
<evidence type="ECO:0000256" key="18">
    <source>
        <dbReference type="ARBA" id="ARBA00048679"/>
    </source>
</evidence>
<keyword evidence="13 21" id="KW-0472">Membrane</keyword>
<dbReference type="Pfam" id="PF01453">
    <property type="entry name" value="B_lectin"/>
    <property type="match status" value="1"/>
</dbReference>
<protein>
    <recommendedName>
        <fullName evidence="19">Receptor-like serine/threonine-protein kinase</fullName>
        <ecNumber evidence="19">2.7.11.1</ecNumber>
    </recommendedName>
</protein>
<keyword evidence="12 21" id="KW-1133">Transmembrane helix</keyword>
<organism evidence="26 27">
    <name type="scientific">Parasponia andersonii</name>
    <name type="common">Sponia andersonii</name>
    <dbReference type="NCBI Taxonomy" id="3476"/>
    <lineage>
        <taxon>Eukaryota</taxon>
        <taxon>Viridiplantae</taxon>
        <taxon>Streptophyta</taxon>
        <taxon>Embryophyta</taxon>
        <taxon>Tracheophyta</taxon>
        <taxon>Spermatophyta</taxon>
        <taxon>Magnoliopsida</taxon>
        <taxon>eudicotyledons</taxon>
        <taxon>Gunneridae</taxon>
        <taxon>Pentapetalae</taxon>
        <taxon>rosids</taxon>
        <taxon>fabids</taxon>
        <taxon>Rosales</taxon>
        <taxon>Cannabaceae</taxon>
        <taxon>Parasponia</taxon>
    </lineage>
</organism>
<dbReference type="PIRSF" id="PIRSF000641">
    <property type="entry name" value="SRK"/>
    <property type="match status" value="1"/>
</dbReference>
<evidence type="ECO:0000259" key="23">
    <source>
        <dbReference type="PROSITE" id="PS50011"/>
    </source>
</evidence>
<evidence type="ECO:0000256" key="13">
    <source>
        <dbReference type="ARBA" id="ARBA00023136"/>
    </source>
</evidence>
<evidence type="ECO:0000256" key="15">
    <source>
        <dbReference type="ARBA" id="ARBA00023170"/>
    </source>
</evidence>
<evidence type="ECO:0000313" key="26">
    <source>
        <dbReference type="EMBL" id="PON78433.1"/>
    </source>
</evidence>
<evidence type="ECO:0000256" key="21">
    <source>
        <dbReference type="SAM" id="Phobius"/>
    </source>
</evidence>
<dbReference type="GO" id="GO:0005524">
    <property type="term" value="F:ATP binding"/>
    <property type="evidence" value="ECO:0007669"/>
    <property type="project" value="UniProtKB-KW"/>
</dbReference>
<evidence type="ECO:0000256" key="2">
    <source>
        <dbReference type="ARBA" id="ARBA00022475"/>
    </source>
</evidence>
<feature type="signal peptide" evidence="22">
    <location>
        <begin position="1"/>
        <end position="25"/>
    </location>
</feature>
<dbReference type="GO" id="GO:0004674">
    <property type="term" value="F:protein serine/threonine kinase activity"/>
    <property type="evidence" value="ECO:0007669"/>
    <property type="project" value="UniProtKB-KW"/>
</dbReference>
<evidence type="ECO:0000256" key="20">
    <source>
        <dbReference type="SAM" id="MobiDB-lite"/>
    </source>
</evidence>
<evidence type="ECO:0000256" key="7">
    <source>
        <dbReference type="ARBA" id="ARBA00022729"/>
    </source>
</evidence>
<evidence type="ECO:0000256" key="22">
    <source>
        <dbReference type="SAM" id="SignalP"/>
    </source>
</evidence>
<proteinExistence type="inferred from homology"/>
<dbReference type="OrthoDB" id="4062651at2759"/>
<dbReference type="Pfam" id="PF07714">
    <property type="entry name" value="PK_Tyr_Ser-Thr"/>
    <property type="match status" value="1"/>
</dbReference>
<sequence length="793" mass="88484">MKTHRAFSLPTHVFCSLLIICFSHALDTLGPGDSLYSNETLVSAGGVFELGFFSFNESSNTYLGIWNKNDRNKRPVWVANREEPLVDSSGFLKIRYDGNLVLSDRRANIIFVNSGALAGSNETSSRILDSGNLILIQGEKTIWQSFDDPTDTFLPGMKLGRFNMGTDQLKIQYLNSWLSPFLPGAGQYSLGIDETDLTRFNVWRRDHAYQEIGFWDGHTFRLFFESLSNDYSFIYQANTSDAYLTFNNKDSNELSWFVMAYDGVINEFRMVGKEISIVNHSLCDNALARNSTGCLVMMPSMCKDGDNFSDIQGVLSSSVVVIRPAPMGLSDCEMICKSNCSCAAYAFSDGNGCELYYGNKNDLLNLIETGNDTIYVRHDASKSGDQKKRKSLVIVIAVVVPLILLILIFLSCLWRKCSCLGRNGNQAGTKGILPLILSQFSSSNDSYSADAIELGSKKDHQLPLLSFSSLKAATDNFSAANKLGEGGFGPVYKGKLQGLDIAVKRLSQNSEQGLQEFKNEVELISKLQHRNLVKLLGYCIQQEEKILIYEYMPNNSLDSFIFDQVKRSQLDWRKRREIIEGTAQGLLYLHKYSRLRIIHRDLKTSNILLDENMNPKISDFGMARIFFENESQAKTKKLAGTYGYMSPEYAVHGVFSTKSDIFSFGVILLEIVSGRKNSTFEEPNSSQNLLGYAWELWNGDRCVELMDPTIICNSCSLGDVVLCIHVGLLCIQESADDRPDMSDVVSMLSSEGANLPTPKQPAFSTLLSVADNSSSRRQTPSRTFGTMSSVEPR</sequence>
<dbReference type="SMART" id="SM00108">
    <property type="entry name" value="B_lectin"/>
    <property type="match status" value="1"/>
</dbReference>
<dbReference type="Proteomes" id="UP000237105">
    <property type="component" value="Unassembled WGS sequence"/>
</dbReference>
<dbReference type="PROSITE" id="PS50011">
    <property type="entry name" value="PROTEIN_KINASE_DOM"/>
    <property type="match status" value="1"/>
</dbReference>
<dbReference type="SMART" id="SM00473">
    <property type="entry name" value="PAN_AP"/>
    <property type="match status" value="1"/>
</dbReference>
<evidence type="ECO:0000256" key="3">
    <source>
        <dbReference type="ARBA" id="ARBA00022527"/>
    </source>
</evidence>
<keyword evidence="3 19" id="KW-0723">Serine/threonine-protein kinase</keyword>
<dbReference type="EC" id="2.7.11.1" evidence="19"/>
<feature type="chain" id="PRO_5015155815" description="Receptor-like serine/threonine-protein kinase" evidence="22">
    <location>
        <begin position="26"/>
        <end position="793"/>
    </location>
</feature>
<keyword evidence="5 19" id="KW-0808">Transferase</keyword>
<evidence type="ECO:0000256" key="19">
    <source>
        <dbReference type="PIRNR" id="PIRNR000641"/>
    </source>
</evidence>
<dbReference type="FunFam" id="1.10.510.10:FF:000060">
    <property type="entry name" value="G-type lectin S-receptor-like serine/threonine-protein kinase"/>
    <property type="match status" value="1"/>
</dbReference>
<keyword evidence="4" id="KW-0597">Phosphoprotein</keyword>
<evidence type="ECO:0000256" key="12">
    <source>
        <dbReference type="ARBA" id="ARBA00022989"/>
    </source>
</evidence>
<dbReference type="InterPro" id="IPR036426">
    <property type="entry name" value="Bulb-type_lectin_dom_sf"/>
</dbReference>
<dbReference type="GO" id="GO:0005886">
    <property type="term" value="C:plasma membrane"/>
    <property type="evidence" value="ECO:0007669"/>
    <property type="project" value="UniProtKB-SubCell"/>
</dbReference>
<accession>A0A2P5DYT0</accession>
<keyword evidence="11 19" id="KW-0067">ATP-binding</keyword>
<dbReference type="PROSITE" id="PS00108">
    <property type="entry name" value="PROTEIN_KINASE_ST"/>
    <property type="match status" value="1"/>
</dbReference>
<dbReference type="PROSITE" id="PS50927">
    <property type="entry name" value="BULB_LECTIN"/>
    <property type="match status" value="1"/>
</dbReference>
<evidence type="ECO:0000256" key="10">
    <source>
        <dbReference type="ARBA" id="ARBA00022777"/>
    </source>
</evidence>
<feature type="domain" description="Apple" evidence="25">
    <location>
        <begin position="302"/>
        <end position="379"/>
    </location>
</feature>
<keyword evidence="27" id="KW-1185">Reference proteome</keyword>
<keyword evidence="6 21" id="KW-0812">Transmembrane</keyword>
<dbReference type="CDD" id="cd00028">
    <property type="entry name" value="B_lectin"/>
    <property type="match status" value="1"/>
</dbReference>
<dbReference type="InterPro" id="IPR008271">
    <property type="entry name" value="Ser/Thr_kinase_AS"/>
</dbReference>
<evidence type="ECO:0000256" key="8">
    <source>
        <dbReference type="ARBA" id="ARBA00022734"/>
    </source>
</evidence>
<name>A0A2P5DYT0_PARAD</name>
<dbReference type="InterPro" id="IPR011009">
    <property type="entry name" value="Kinase-like_dom_sf"/>
</dbReference>
<feature type="domain" description="Protein kinase" evidence="23">
    <location>
        <begin position="477"/>
        <end position="763"/>
    </location>
</feature>
<evidence type="ECO:0000256" key="14">
    <source>
        <dbReference type="ARBA" id="ARBA00023157"/>
    </source>
</evidence>
<evidence type="ECO:0000256" key="1">
    <source>
        <dbReference type="ARBA" id="ARBA00004251"/>
    </source>
</evidence>
<keyword evidence="2" id="KW-1003">Cell membrane</keyword>
<dbReference type="EMBL" id="JXTB01000009">
    <property type="protein sequence ID" value="PON78433.1"/>
    <property type="molecule type" value="Genomic_DNA"/>
</dbReference>
<dbReference type="PANTHER" id="PTHR27002">
    <property type="entry name" value="RECEPTOR-LIKE SERINE/THREONINE-PROTEIN KINASE SD1-8"/>
    <property type="match status" value="1"/>
</dbReference>
<gene>
    <name evidence="26" type="ORF">PanWU01x14_020710</name>
</gene>
<dbReference type="Pfam" id="PF08276">
    <property type="entry name" value="PAN_2"/>
    <property type="match status" value="1"/>
</dbReference>
<keyword evidence="10 19" id="KW-0418">Kinase</keyword>
<dbReference type="InterPro" id="IPR003609">
    <property type="entry name" value="Pan_app"/>
</dbReference>
<evidence type="ECO:0000259" key="24">
    <source>
        <dbReference type="PROSITE" id="PS50927"/>
    </source>
</evidence>
<dbReference type="CDD" id="cd14066">
    <property type="entry name" value="STKc_IRAK"/>
    <property type="match status" value="1"/>
</dbReference>
<dbReference type="FunFam" id="2.90.10.10:FF:000009">
    <property type="entry name" value="Receptor-like serine/threonine-protein kinase SD1-8"/>
    <property type="match status" value="1"/>
</dbReference>
<comment type="subcellular location">
    <subcellularLocation>
        <location evidence="1">Cell membrane</location>
        <topology evidence="1">Single-pass type I membrane protein</topology>
    </subcellularLocation>
</comment>
<dbReference type="SUPFAM" id="SSF56112">
    <property type="entry name" value="Protein kinase-like (PK-like)"/>
    <property type="match status" value="1"/>
</dbReference>